<evidence type="ECO:0000256" key="4">
    <source>
        <dbReference type="ARBA" id="ARBA00022461"/>
    </source>
</evidence>
<organism evidence="14">
    <name type="scientific">Anopheles darlingi</name>
    <name type="common">Mosquito</name>
    <dbReference type="NCBI Taxonomy" id="43151"/>
    <lineage>
        <taxon>Eukaryota</taxon>
        <taxon>Metazoa</taxon>
        <taxon>Ecdysozoa</taxon>
        <taxon>Arthropoda</taxon>
        <taxon>Hexapoda</taxon>
        <taxon>Insecta</taxon>
        <taxon>Pterygota</taxon>
        <taxon>Neoptera</taxon>
        <taxon>Endopterygota</taxon>
        <taxon>Diptera</taxon>
        <taxon>Nematocera</taxon>
        <taxon>Culicoidea</taxon>
        <taxon>Culicidae</taxon>
        <taxon>Anophelinae</taxon>
        <taxon>Anopheles</taxon>
    </lineage>
</organism>
<dbReference type="OMA" id="FLEHCNC"/>
<evidence type="ECO:0000256" key="2">
    <source>
        <dbReference type="ARBA" id="ARBA00007193"/>
    </source>
</evidence>
<dbReference type="GO" id="GO:0015280">
    <property type="term" value="F:ligand-gated sodium channel activity"/>
    <property type="evidence" value="ECO:0007669"/>
    <property type="project" value="TreeGrafter"/>
</dbReference>
<dbReference type="GO" id="GO:0005886">
    <property type="term" value="C:plasma membrane"/>
    <property type="evidence" value="ECO:0007669"/>
    <property type="project" value="TreeGrafter"/>
</dbReference>
<dbReference type="EnsemblMetazoa" id="ADAC006295-RA">
    <property type="protein sequence ID" value="ADAC006295-PA"/>
    <property type="gene ID" value="ADAC006295"/>
</dbReference>
<protein>
    <submittedName>
        <fullName evidence="14">Pickpocket</fullName>
    </submittedName>
</protein>
<dbReference type="Gene3D" id="2.60.470.10">
    <property type="entry name" value="Acid-sensing ion channels like domains"/>
    <property type="match status" value="1"/>
</dbReference>
<dbReference type="PANTHER" id="PTHR11690">
    <property type="entry name" value="AMILORIDE-SENSITIVE SODIUM CHANNEL-RELATED"/>
    <property type="match status" value="1"/>
</dbReference>
<evidence type="ECO:0000313" key="14">
    <source>
        <dbReference type="EMBL" id="ETN62032.1"/>
    </source>
</evidence>
<dbReference type="HOGENOM" id="CLU_024950_1_1_1"/>
<dbReference type="Gene3D" id="1.10.287.770">
    <property type="entry name" value="YojJ-like"/>
    <property type="match status" value="1"/>
</dbReference>
<evidence type="ECO:0000313" key="16">
    <source>
        <dbReference type="Proteomes" id="UP000000673"/>
    </source>
</evidence>
<dbReference type="Pfam" id="PF00858">
    <property type="entry name" value="ASC"/>
    <property type="match status" value="1"/>
</dbReference>
<keyword evidence="7" id="KW-0915">Sodium</keyword>
<keyword evidence="10 12" id="KW-0739">Sodium transport</keyword>
<dbReference type="PANTHER" id="PTHR11690:SF288">
    <property type="entry name" value="AMILORIDE-SENSITIVE NA+ CHANNEL-RELATED"/>
    <property type="match status" value="1"/>
</dbReference>
<dbReference type="AlphaFoldDB" id="W5JCG6"/>
<dbReference type="STRING" id="43151.W5JCG6"/>
<dbReference type="PRINTS" id="PR01078">
    <property type="entry name" value="AMINACHANNEL"/>
</dbReference>
<reference evidence="14" key="3">
    <citation type="journal article" date="2013" name="Nucleic Acids Res.">
        <title>The genome of Anopheles darlingi, the main neotropical malaria vector.</title>
        <authorList>
            <person name="Marinotti O."/>
            <person name="Cerqueira G.C."/>
            <person name="de Almeida L.G."/>
            <person name="Ferro M.I."/>
            <person name="Loreto E.L."/>
            <person name="Zaha A."/>
            <person name="Teixeira S.M."/>
            <person name="Wespiser A.R."/>
            <person name="Almeida E Silva A."/>
            <person name="Schlindwein A.D."/>
            <person name="Pacheco A.C."/>
            <person name="Silva A.L."/>
            <person name="Graveley B.R."/>
            <person name="Walenz B.P."/>
            <person name="Lima Bde A."/>
            <person name="Ribeiro C.A."/>
            <person name="Nunes-Silva C.G."/>
            <person name="de Carvalho C.R."/>
            <person name="Soares C.M."/>
            <person name="de Menezes C.B."/>
            <person name="Matiolli C."/>
            <person name="Caffrey D."/>
            <person name="Araujo D.A."/>
            <person name="de Oliveira D.M."/>
            <person name="Golenbock D."/>
            <person name="Grisard E.C."/>
            <person name="Fantinatti-Garboggini F."/>
            <person name="de Carvalho F.M."/>
            <person name="Barcellos F.G."/>
            <person name="Prosdocimi F."/>
            <person name="May G."/>
            <person name="Azevedo Junior G.M."/>
            <person name="Guimaraes G.M."/>
            <person name="Goldman G.H."/>
            <person name="Padilha I.Q."/>
            <person name="Batista Jda S."/>
            <person name="Ferro J.A."/>
            <person name="Ribeiro J.M."/>
            <person name="Fietto J.L."/>
            <person name="Dabbas K.M."/>
            <person name="Cerdeira L."/>
            <person name="Agnez-Lima L.F."/>
            <person name="Brocchi M."/>
            <person name="de Carvalho M.O."/>
            <person name="Teixeira Mde M."/>
            <person name="Diniz Maia Mde M."/>
            <person name="Goldman M.H."/>
            <person name="Cruz Schneider M.P."/>
            <person name="Felipe M.S."/>
            <person name="Hungria M."/>
            <person name="Nicolas M.F."/>
            <person name="Pereira M."/>
            <person name="Montes M.A."/>
            <person name="Cantao M.E."/>
            <person name="Vincentz M."/>
            <person name="Rafael M.S."/>
            <person name="Silverman N."/>
            <person name="Stoco P.H."/>
            <person name="Souza R.C."/>
            <person name="Vicentini R."/>
            <person name="Gazzinelli R.T."/>
            <person name="Neves Rde O."/>
            <person name="Silva R."/>
            <person name="Astolfi-Filho S."/>
            <person name="Maciel T.E."/>
            <person name="Urmenyi T.P."/>
            <person name="Tadei W.P."/>
            <person name="Camargo E.P."/>
            <person name="de Vasconcelos A.T."/>
        </authorList>
    </citation>
    <scope>NUCLEOTIDE SEQUENCE</scope>
</reference>
<comment type="similarity">
    <text evidence="2 12">Belongs to the amiloride-sensitive sodium channel (TC 1.A.6) family.</text>
</comment>
<evidence type="ECO:0000256" key="1">
    <source>
        <dbReference type="ARBA" id="ARBA00004141"/>
    </source>
</evidence>
<gene>
    <name evidence="14" type="ORF">AND_006295</name>
</gene>
<keyword evidence="9 13" id="KW-0472">Membrane</keyword>
<evidence type="ECO:0000256" key="13">
    <source>
        <dbReference type="SAM" id="Phobius"/>
    </source>
</evidence>
<dbReference type="VEuPathDB" id="VectorBase:ADAR2_010384"/>
<accession>W5JCG6</accession>
<reference evidence="14" key="2">
    <citation type="submission" date="2010-05" db="EMBL/GenBank/DDBJ databases">
        <authorList>
            <person name="Almeida L.G."/>
            <person name="Nicolas M.F."/>
            <person name="Souza R.C."/>
            <person name="Vasconcelos A.T.R."/>
        </authorList>
    </citation>
    <scope>NUCLEOTIDE SEQUENCE</scope>
</reference>
<comment type="subcellular location">
    <subcellularLocation>
        <location evidence="1">Membrane</location>
        <topology evidence="1">Multi-pass membrane protein</topology>
    </subcellularLocation>
</comment>
<evidence type="ECO:0000256" key="8">
    <source>
        <dbReference type="ARBA" id="ARBA00023065"/>
    </source>
</evidence>
<keyword evidence="3 12" id="KW-0813">Transport</keyword>
<dbReference type="InterPro" id="IPR001873">
    <property type="entry name" value="ENaC"/>
</dbReference>
<keyword evidence="8 12" id="KW-0406">Ion transport</keyword>
<reference evidence="14 16" key="1">
    <citation type="journal article" date="2010" name="BMC Genomics">
        <title>Combination of measures distinguishes pre-miRNAs from other stem-loops in the genome of the newly sequenced Anopheles darlingi.</title>
        <authorList>
            <person name="Mendes N.D."/>
            <person name="Freitas A.T."/>
            <person name="Vasconcelos A.T."/>
            <person name="Sagot M.F."/>
        </authorList>
    </citation>
    <scope>NUCLEOTIDE SEQUENCE</scope>
</reference>
<dbReference type="Proteomes" id="UP000000673">
    <property type="component" value="Unassembled WGS sequence"/>
</dbReference>
<evidence type="ECO:0000256" key="5">
    <source>
        <dbReference type="ARBA" id="ARBA00022692"/>
    </source>
</evidence>
<evidence type="ECO:0000256" key="9">
    <source>
        <dbReference type="ARBA" id="ARBA00023136"/>
    </source>
</evidence>
<proteinExistence type="inferred from homology"/>
<dbReference type="VEuPathDB" id="VectorBase:ADAC006295"/>
<keyword evidence="4 12" id="KW-0894">Sodium channel</keyword>
<sequence length="641" mass="72864">MVKTTLPGLRSEQMRINEVALWHPGYSSVPSKKEPEHSLWVDYCENSTIHGFKYFVGNKRTLVERLWWIIVCLLSVYGCGNLIHSIYQKWDREPVVVTFAEKPIPVFTIPFPAIMVCPEIKARREVFNFTTSYQLFSDPDIEQFMAKAQLSGTFNSIEIISRVEKLEALLQVCDFSFGVDMTDSPYDDDLAARLEEMAIPFEDIFVSCGWRARPVDCGLLFKKQLTEAGICYTFNSIAADDLLRKEELHPDYVFSEENISSMYWSMDEGFHEGVVAGESYPRRTFGAGIRAGIFVILKARMKDADYLCSGFKVHLYPPHQYPRVYNQFFRIPLGQEVSVSVDPLVIDTSPKIKSYNSHRRKCFYNRERNLKYFKLYTKNNCETECLSNYTLQSCGCVQFSLPRSPGSRVCGLGKASCCDTALSMLEQMDLLHEMNRSNNFLEHCNCLPSCNTVYYNTEISQAKFDWRMLAENIRLISDEIDETELSLLTVHFKVSRVIPVKRNELFGVTDFLANCGGILGLFMGVSILSIVEILYYCTLKPFMARRRTDQATAAAAASVATKSKLILPPAGPVRKEATKCARLLHFIAPEVSAERFIAPTQDECLAAASPCLIGGNGFRKWISFQQRLPAASMEHTAWRDD</sequence>
<evidence type="ECO:0000256" key="3">
    <source>
        <dbReference type="ARBA" id="ARBA00022448"/>
    </source>
</evidence>
<keyword evidence="16" id="KW-1185">Reference proteome</keyword>
<evidence type="ECO:0000313" key="15">
    <source>
        <dbReference type="EnsemblMetazoa" id="ADAC006295-PA"/>
    </source>
</evidence>
<keyword evidence="6 13" id="KW-1133">Transmembrane helix</keyword>
<feature type="transmembrane region" description="Helical" evidence="13">
    <location>
        <begin position="511"/>
        <end position="537"/>
    </location>
</feature>
<evidence type="ECO:0000256" key="7">
    <source>
        <dbReference type="ARBA" id="ARBA00023053"/>
    </source>
</evidence>
<dbReference type="eggNOG" id="KOG4294">
    <property type="taxonomic scope" value="Eukaryota"/>
</dbReference>
<evidence type="ECO:0000256" key="11">
    <source>
        <dbReference type="ARBA" id="ARBA00023303"/>
    </source>
</evidence>
<keyword evidence="11 12" id="KW-0407">Ion channel</keyword>
<name>W5JCG6_ANODA</name>
<evidence type="ECO:0000256" key="10">
    <source>
        <dbReference type="ARBA" id="ARBA00023201"/>
    </source>
</evidence>
<dbReference type="EMBL" id="ADMH02001572">
    <property type="protein sequence ID" value="ETN62032.1"/>
    <property type="molecule type" value="Genomic_DNA"/>
</dbReference>
<evidence type="ECO:0000256" key="12">
    <source>
        <dbReference type="RuleBase" id="RU000679"/>
    </source>
</evidence>
<reference evidence="15" key="4">
    <citation type="submission" date="2015-06" db="UniProtKB">
        <authorList>
            <consortium name="EnsemblMetazoa"/>
        </authorList>
    </citation>
    <scope>IDENTIFICATION</scope>
</reference>
<evidence type="ECO:0000256" key="6">
    <source>
        <dbReference type="ARBA" id="ARBA00022989"/>
    </source>
</evidence>
<keyword evidence="5 12" id="KW-0812">Transmembrane</keyword>